<evidence type="ECO:0008006" key="5">
    <source>
        <dbReference type="Google" id="ProtNLM"/>
    </source>
</evidence>
<proteinExistence type="predicted"/>
<gene>
    <name evidence="3" type="ORF">OTI717_LOCUS33371</name>
</gene>
<dbReference type="GO" id="GO:0005525">
    <property type="term" value="F:GTP binding"/>
    <property type="evidence" value="ECO:0007669"/>
    <property type="project" value="InterPro"/>
</dbReference>
<dbReference type="InterPro" id="IPR052986">
    <property type="entry name" value="VLIG_GTPase"/>
</dbReference>
<dbReference type="SUPFAM" id="SSF52540">
    <property type="entry name" value="P-loop containing nucleoside triphosphate hydrolases"/>
    <property type="match status" value="1"/>
</dbReference>
<feature type="domain" description="VLIG-type G" evidence="2">
    <location>
        <begin position="1"/>
        <end position="76"/>
    </location>
</feature>
<dbReference type="PANTHER" id="PTHR14819:SF25">
    <property type="entry name" value="CHROMOSOME UNDETERMINED SCAFFOLD_52, WHOLE GENOME SHOTGUN SEQUENCE"/>
    <property type="match status" value="1"/>
</dbReference>
<dbReference type="PROSITE" id="PS51717">
    <property type="entry name" value="G_VLIG"/>
    <property type="match status" value="1"/>
</dbReference>
<dbReference type="CDD" id="cd00198">
    <property type="entry name" value="vWFA"/>
    <property type="match status" value="1"/>
</dbReference>
<dbReference type="InterPro" id="IPR030383">
    <property type="entry name" value="G_VLIG_dom"/>
</dbReference>
<dbReference type="InterPro" id="IPR036465">
    <property type="entry name" value="vWFA_dom_sf"/>
</dbReference>
<feature type="domain" description="VWFA" evidence="1">
    <location>
        <begin position="1109"/>
        <end position="1281"/>
    </location>
</feature>
<dbReference type="Proteomes" id="UP000663823">
    <property type="component" value="Unassembled WGS sequence"/>
</dbReference>
<dbReference type="PANTHER" id="PTHR14819">
    <property type="entry name" value="GTP-BINDING"/>
    <property type="match status" value="1"/>
</dbReference>
<protein>
    <recommendedName>
        <fullName evidence="5">VWFA domain-containing protein</fullName>
    </recommendedName>
</protein>
<dbReference type="PROSITE" id="PS50234">
    <property type="entry name" value="VWFA"/>
    <property type="match status" value="1"/>
</dbReference>
<dbReference type="SUPFAM" id="SSF53300">
    <property type="entry name" value="vWA-like"/>
    <property type="match status" value="1"/>
</dbReference>
<dbReference type="Gene3D" id="3.40.50.410">
    <property type="entry name" value="von Willebrand factor, type A domain"/>
    <property type="match status" value="1"/>
</dbReference>
<comment type="caution">
    <text evidence="3">The sequence shown here is derived from an EMBL/GenBank/DDBJ whole genome shotgun (WGS) entry which is preliminary data.</text>
</comment>
<dbReference type="Pfam" id="PF13519">
    <property type="entry name" value="VWA_2"/>
    <property type="match status" value="1"/>
</dbReference>
<sequence>MFGTLFDVRNGRCTRGVYGSFVKSNIPSFDYIMLLDTEGLLGTEKGDPEYDRRLILFCLAVSHLVIVNIAGDLNQALKDMIILCVDSLKEINVNKMPTPILHFILNQRPDTNLANNQKAIKNIVDQLHTDTPDKTIAISVEQFHSLPSAFKVENILNNPKLPKLQITSNDFLEETTQLTKVLVQSATVNCQRFTDQKGHSDHYIDPLKWIQNAFTIFDVLQRFPDLTHFKDLKEKKLDKQIRNGIRKLLETKLSSTEKQKSLDGCSSKTRSQIDEIFQISFDGIYKECEKCLQTIFEELGPSATIRERSAQFLKTQVYEARNAWRDAAYRAHDENELNLLVRNGEQDLRNLINKTIKEAAENGTDLTEEKARKIFNDMYKKKMKSIQEQFNAKERLQNAVIAVYSLYDIYEKECLPTLQIILHYLPIIERISNDYSPNSLMHTDANSTDDEVEIDGQKERRPIPFHDAIEIIRKELSSITPERSMIETQHFTANLNASYTEEIIDKMKYLKKKGLKDIYSETLLNNDNNRNGHQSNKSDRGFLVRIKQYFKPPSSNVKVIDQKLTDYRYTIHNHISDRPSDVLDVSVCFRTLFENIINEIQIKTSPYRQEQYFHPIDLQLIQKIVSSVNSLITQIDNELFWFNVVISKPIKERFHTCIVILLTRIYYHVQKNHFEAQLSLLKKNKDSLLNNFIMKTVHGATRDTECAKDLTNALLETIKEQFKTKAHLLIEKIIQENYAKLNRAFLLDLCDQKVNRITDKVWIRKYVEKPRIVMEEEFVNDWNRTEQAINNKIIEEKLSQQQILSKFFTLIQDISGKIQQTSLGDDIHFISDALQSFGGDAEQNRINKGKCMAVILYSYITGQQIQSAYIYVTLQYRLNNKVINLFSDLSQPNGEVITLTGKLENKFDLLTLVNFPLFLREILKHKESIVKLFASQPCTLTDINPKIKAETSKKGQGCSEDCECCGRPCDVDHTLSATPIGKDDNCHRCDKGHQYRAFKGFKYETDSTKPEDKYEPSLITCEDVEENQTIRHERSGFEGSWCEFKKRFPAWYFGDNAIDKKSANTEQARNRYDKIWRLIGPDLCAENKWKYVVINSKPKISGVDTTPKHFFFLVDGSGSMGDNTEASRWSSLKKSVLKFVQIRQMYTADRITIISFADSASITCDNEQIKNVKDLTRINGGTSFPNVIETLNKALDDMKKKGSSLNNVIAFMSDGEDIYPQKQLEELKAKHGSTIKLWFTIAAATNKRILTQINDAMKGKLIDVTEDINIEGGLMKAFVEIANVK</sequence>
<organism evidence="3 4">
    <name type="scientific">Rotaria sordida</name>
    <dbReference type="NCBI Taxonomy" id="392033"/>
    <lineage>
        <taxon>Eukaryota</taxon>
        <taxon>Metazoa</taxon>
        <taxon>Spiralia</taxon>
        <taxon>Gnathifera</taxon>
        <taxon>Rotifera</taxon>
        <taxon>Eurotatoria</taxon>
        <taxon>Bdelloidea</taxon>
        <taxon>Philodinida</taxon>
        <taxon>Philodinidae</taxon>
        <taxon>Rotaria</taxon>
    </lineage>
</organism>
<name>A0A819TT94_9BILA</name>
<dbReference type="InterPro" id="IPR027417">
    <property type="entry name" value="P-loop_NTPase"/>
</dbReference>
<dbReference type="SMART" id="SM00327">
    <property type="entry name" value="VWA"/>
    <property type="match status" value="1"/>
</dbReference>
<dbReference type="InterPro" id="IPR002035">
    <property type="entry name" value="VWF_A"/>
</dbReference>
<reference evidence="3" key="1">
    <citation type="submission" date="2021-02" db="EMBL/GenBank/DDBJ databases">
        <authorList>
            <person name="Nowell W R."/>
        </authorList>
    </citation>
    <scope>NUCLEOTIDE SEQUENCE</scope>
</reference>
<evidence type="ECO:0000259" key="1">
    <source>
        <dbReference type="PROSITE" id="PS50234"/>
    </source>
</evidence>
<accession>A0A819TT94</accession>
<evidence type="ECO:0000313" key="4">
    <source>
        <dbReference type="Proteomes" id="UP000663823"/>
    </source>
</evidence>
<dbReference type="EMBL" id="CAJOAX010010967">
    <property type="protein sequence ID" value="CAF4084592.1"/>
    <property type="molecule type" value="Genomic_DNA"/>
</dbReference>
<evidence type="ECO:0000259" key="2">
    <source>
        <dbReference type="PROSITE" id="PS51717"/>
    </source>
</evidence>
<dbReference type="Gene3D" id="3.40.50.300">
    <property type="entry name" value="P-loop containing nucleotide triphosphate hydrolases"/>
    <property type="match status" value="1"/>
</dbReference>
<evidence type="ECO:0000313" key="3">
    <source>
        <dbReference type="EMBL" id="CAF4084592.1"/>
    </source>
</evidence>